<dbReference type="Proteomes" id="UP000192578">
    <property type="component" value="Unassembled WGS sequence"/>
</dbReference>
<dbReference type="EMBL" id="MTYJ01000166">
    <property type="protein sequence ID" value="OQV11600.1"/>
    <property type="molecule type" value="Genomic_DNA"/>
</dbReference>
<keyword evidence="2" id="KW-1185">Reference proteome</keyword>
<comment type="caution">
    <text evidence="1">The sequence shown here is derived from an EMBL/GenBank/DDBJ whole genome shotgun (WGS) entry which is preliminary data.</text>
</comment>
<proteinExistence type="predicted"/>
<reference evidence="2" key="1">
    <citation type="submission" date="2017-01" db="EMBL/GenBank/DDBJ databases">
        <title>Comparative genomics of anhydrobiosis in the tardigrade Hypsibius dujardini.</title>
        <authorList>
            <person name="Yoshida Y."/>
            <person name="Koutsovoulos G."/>
            <person name="Laetsch D."/>
            <person name="Stevens L."/>
            <person name="Kumar S."/>
            <person name="Horikawa D."/>
            <person name="Ishino K."/>
            <person name="Komine S."/>
            <person name="Tomita M."/>
            <person name="Blaxter M."/>
            <person name="Arakawa K."/>
        </authorList>
    </citation>
    <scope>NUCLEOTIDE SEQUENCE [LARGE SCALE GENOMIC DNA]</scope>
    <source>
        <strain evidence="2">Z151</strain>
    </source>
</reference>
<dbReference type="AlphaFoldDB" id="A0A1W0W8V3"/>
<dbReference type="InterPro" id="IPR027417">
    <property type="entry name" value="P-loop_NTPase"/>
</dbReference>
<evidence type="ECO:0000313" key="1">
    <source>
        <dbReference type="EMBL" id="OQV11600.1"/>
    </source>
</evidence>
<gene>
    <name evidence="1" type="ORF">BV898_14098</name>
</gene>
<protein>
    <recommendedName>
        <fullName evidence="3">Helicase C-terminal domain-containing protein</fullName>
    </recommendedName>
</protein>
<dbReference type="OrthoDB" id="10256233at2759"/>
<dbReference type="Gene3D" id="3.40.50.300">
    <property type="entry name" value="P-loop containing nucleotide triphosphate hydrolases"/>
    <property type="match status" value="1"/>
</dbReference>
<dbReference type="SUPFAM" id="SSF52540">
    <property type="entry name" value="P-loop containing nucleoside triphosphate hydrolases"/>
    <property type="match status" value="1"/>
</dbReference>
<sequence length="182" mass="20993">MLKSHSRFPLKQARSYGPWMRCLLVIRLLHQCESRNKLDAPLHASQSWKKRSAGDCFTIRAFGENPAMLECQQDAVRGFEKLELQHPVRDAFNDIELKDISDYIHHTGRTGRIGASDRDQVTSFITYPDEAEIVHKIERAVRDAKAFENVNANITRRINIKHGMTHEELKNMGKMEANIPLR</sequence>
<evidence type="ECO:0008006" key="3">
    <source>
        <dbReference type="Google" id="ProtNLM"/>
    </source>
</evidence>
<evidence type="ECO:0000313" key="2">
    <source>
        <dbReference type="Proteomes" id="UP000192578"/>
    </source>
</evidence>
<accession>A0A1W0W8V3</accession>
<name>A0A1W0W8V3_HYPEX</name>
<organism evidence="1 2">
    <name type="scientific">Hypsibius exemplaris</name>
    <name type="common">Freshwater tardigrade</name>
    <dbReference type="NCBI Taxonomy" id="2072580"/>
    <lineage>
        <taxon>Eukaryota</taxon>
        <taxon>Metazoa</taxon>
        <taxon>Ecdysozoa</taxon>
        <taxon>Tardigrada</taxon>
        <taxon>Eutardigrada</taxon>
        <taxon>Parachela</taxon>
        <taxon>Hypsibioidea</taxon>
        <taxon>Hypsibiidae</taxon>
        <taxon>Hypsibius</taxon>
    </lineage>
</organism>